<sequence>MEPQLQKTYRSKKKWYEIIADEMELNENINSEIVEEWEKIKLYNNNVELFPQKNVDTYFMED</sequence>
<dbReference type="AlphaFoldDB" id="A0A2C9X2J3"/>
<dbReference type="Proteomes" id="UP000594659">
    <property type="component" value="Chromosome"/>
</dbReference>
<evidence type="ECO:0000313" key="4">
    <source>
        <dbReference type="Proteomes" id="UP000594659"/>
    </source>
</evidence>
<protein>
    <submittedName>
        <fullName evidence="1">Uncharacterized protein</fullName>
    </submittedName>
</protein>
<organism evidence="1 3">
    <name type="scientific">Acinetobacter baumannii</name>
    <dbReference type="NCBI Taxonomy" id="470"/>
    <lineage>
        <taxon>Bacteria</taxon>
        <taxon>Pseudomonadati</taxon>
        <taxon>Pseudomonadota</taxon>
        <taxon>Gammaproteobacteria</taxon>
        <taxon>Moraxellales</taxon>
        <taxon>Moraxellaceae</taxon>
        <taxon>Acinetobacter</taxon>
        <taxon>Acinetobacter calcoaceticus/baumannii complex</taxon>
    </lineage>
</organism>
<name>A0A2C9X2J3_ACIBA</name>
<accession>A0A2C9X2J3</accession>
<dbReference type="RefSeq" id="WP_005139589.1">
    <property type="nucleotide sequence ID" value="NZ_CP028138.1"/>
</dbReference>
<proteinExistence type="predicted"/>
<reference evidence="1 3" key="1">
    <citation type="submission" date="2017-05" db="EMBL/GenBank/DDBJ databases">
        <authorList>
            <person name="Song R."/>
            <person name="Chenine A.L."/>
            <person name="Ruprecht R.M."/>
        </authorList>
    </citation>
    <scope>NUCLEOTIDE SEQUENCE [LARGE SCALE GENOMIC DNA]</scope>
    <source>
        <strain evidence="1 3">PR350</strain>
    </source>
</reference>
<dbReference type="Proteomes" id="UP000194699">
    <property type="component" value="Unassembled WGS sequence"/>
</dbReference>
<evidence type="ECO:0000313" key="1">
    <source>
        <dbReference type="EMBL" id="OTM78871.1"/>
    </source>
</evidence>
<dbReference type="EMBL" id="CP062919">
    <property type="protein sequence ID" value="QPF14460.1"/>
    <property type="molecule type" value="Genomic_DNA"/>
</dbReference>
<evidence type="ECO:0000313" key="3">
    <source>
        <dbReference type="Proteomes" id="UP000194699"/>
    </source>
</evidence>
<reference evidence="2 4" key="2">
    <citation type="submission" date="2020-09" db="EMBL/GenBank/DDBJ databases">
        <title>Resistance determinants and their genetic context in bacteria from a longitudinal study of pigs reared under conventional and antibiotic-free husbandry practices.</title>
        <authorList>
            <person name="Poulin-Laprade D."/>
            <person name="Brouard J.-S."/>
            <person name="Gagnon N."/>
            <person name="Turcotte A."/>
            <person name="Langlois A."/>
            <person name="Matte J.J."/>
            <person name="Carrillo C.D."/>
            <person name="Zaheer R."/>
            <person name="McAllister T."/>
            <person name="Topp E."/>
            <person name="Talbot G."/>
        </authorList>
    </citation>
    <scope>NUCLEOTIDE SEQUENCE [LARGE SCALE GENOMIC DNA]</scope>
    <source>
        <strain evidence="2 4">Res13-Abat-PEA21-P4-01-A</strain>
    </source>
</reference>
<evidence type="ECO:0000313" key="2">
    <source>
        <dbReference type="EMBL" id="QPF14460.1"/>
    </source>
</evidence>
<gene>
    <name evidence="1" type="ORF">B9X95_20295</name>
    <name evidence="2" type="ORF">IMO23_05985</name>
</gene>
<dbReference type="EMBL" id="NGEL01000191">
    <property type="protein sequence ID" value="OTM78871.1"/>
    <property type="molecule type" value="Genomic_DNA"/>
</dbReference>